<evidence type="ECO:0000313" key="1">
    <source>
        <dbReference type="EMBL" id="QNN57519.1"/>
    </source>
</evidence>
<keyword evidence="2" id="KW-1185">Reference proteome</keyword>
<organism evidence="1 2">
    <name type="scientific">Diaphorobacter ruginosibacter</name>
    <dbReference type="NCBI Taxonomy" id="1715720"/>
    <lineage>
        <taxon>Bacteria</taxon>
        <taxon>Pseudomonadati</taxon>
        <taxon>Pseudomonadota</taxon>
        <taxon>Betaproteobacteria</taxon>
        <taxon>Burkholderiales</taxon>
        <taxon>Comamonadaceae</taxon>
        <taxon>Diaphorobacter</taxon>
    </lineage>
</organism>
<gene>
    <name evidence="1" type="ORF">H9K76_01030</name>
</gene>
<reference evidence="1 2" key="1">
    <citation type="submission" date="2020-08" db="EMBL/GenBank/DDBJ databases">
        <title>Genome sequence of Diaphorobacter ruginosibacter DSM 27467T.</title>
        <authorList>
            <person name="Hyun D.-W."/>
            <person name="Bae J.-W."/>
        </authorList>
    </citation>
    <scope>NUCLEOTIDE SEQUENCE [LARGE SCALE GENOMIC DNA]</scope>
    <source>
        <strain evidence="1 2">DSM 27467</strain>
    </source>
</reference>
<sequence>MDEIVKQAMAKWPNVPACSGWLGLDARGNWYLRDAQVQALGGFPESRGHRIEHEKLLEFIGRNYLEDDDGYWFFQNGPQRVFVELENTPWIWRLRFEHESRTLHIHTHTGLPQKPAALRAVVLDEEGSLYLQLPAGMGVVHTQDMVDAAAAIEAGIIGEPSEMARADIPRQYGFHRSAVNRAEQSRPPP</sequence>
<protein>
    <submittedName>
        <fullName evidence="1">DUF2946 family protein</fullName>
    </submittedName>
</protein>
<name>A0A7G9RPJ4_9BURK</name>
<dbReference type="InterPro" id="IPR021332">
    <property type="entry name" value="DUF2944"/>
</dbReference>
<proteinExistence type="predicted"/>
<dbReference type="KEGG" id="drg:H9K76_01030"/>
<dbReference type="Pfam" id="PF11161">
    <property type="entry name" value="DUF2944"/>
    <property type="match status" value="1"/>
</dbReference>
<dbReference type="AlphaFoldDB" id="A0A7G9RPJ4"/>
<dbReference type="RefSeq" id="WP_187597767.1">
    <property type="nucleotide sequence ID" value="NZ_CP060714.1"/>
</dbReference>
<evidence type="ECO:0000313" key="2">
    <source>
        <dbReference type="Proteomes" id="UP000515811"/>
    </source>
</evidence>
<dbReference type="Proteomes" id="UP000515811">
    <property type="component" value="Chromosome"/>
</dbReference>
<accession>A0A7G9RPJ4</accession>
<dbReference type="EMBL" id="CP060714">
    <property type="protein sequence ID" value="QNN57519.1"/>
    <property type="molecule type" value="Genomic_DNA"/>
</dbReference>